<feature type="domain" description="Flavin reductase like" evidence="3">
    <location>
        <begin position="13"/>
        <end position="160"/>
    </location>
</feature>
<dbReference type="GO" id="GO:0042602">
    <property type="term" value="F:riboflavin reductase (NADPH) activity"/>
    <property type="evidence" value="ECO:0007669"/>
    <property type="project" value="TreeGrafter"/>
</dbReference>
<dbReference type="EMBL" id="CXST01000002">
    <property type="protein sequence ID" value="CTQ44493.1"/>
    <property type="molecule type" value="Genomic_DNA"/>
</dbReference>
<reference evidence="5" key="1">
    <citation type="submission" date="2015-07" db="EMBL/GenBank/DDBJ databases">
        <authorList>
            <person name="Rodrigo-Torres Lidia"/>
            <person name="Arahal R.David."/>
        </authorList>
    </citation>
    <scope>NUCLEOTIDE SEQUENCE [LARGE SCALE GENOMIC DNA]</scope>
    <source>
        <strain evidence="5">CECT 4801</strain>
    </source>
</reference>
<dbReference type="SMART" id="SM00903">
    <property type="entry name" value="Flavin_Reduct"/>
    <property type="match status" value="1"/>
</dbReference>
<accession>A0A0M6Y4M0</accession>
<evidence type="ECO:0000256" key="1">
    <source>
        <dbReference type="ARBA" id="ARBA00008898"/>
    </source>
</evidence>
<dbReference type="EC" id="1.5.1.42" evidence="4"/>
<dbReference type="SUPFAM" id="SSF50475">
    <property type="entry name" value="FMN-binding split barrel"/>
    <property type="match status" value="1"/>
</dbReference>
<dbReference type="InterPro" id="IPR002563">
    <property type="entry name" value="Flavin_Rdtase-like_dom"/>
</dbReference>
<evidence type="ECO:0000256" key="2">
    <source>
        <dbReference type="ARBA" id="ARBA00023002"/>
    </source>
</evidence>
<gene>
    <name evidence="4" type="primary">rutF_2</name>
    <name evidence="4" type="ORF">LAL4801_02937</name>
</gene>
<dbReference type="InterPro" id="IPR050268">
    <property type="entry name" value="NADH-dep_flavin_reductase"/>
</dbReference>
<dbReference type="AlphaFoldDB" id="A0A0M6Y4M0"/>
<evidence type="ECO:0000313" key="5">
    <source>
        <dbReference type="Proteomes" id="UP000048926"/>
    </source>
</evidence>
<dbReference type="GO" id="GO:0010181">
    <property type="term" value="F:FMN binding"/>
    <property type="evidence" value="ECO:0007669"/>
    <property type="project" value="InterPro"/>
</dbReference>
<proteinExistence type="inferred from homology"/>
<dbReference type="GO" id="GO:0052874">
    <property type="term" value="F:FMN reductase (NADH) activity"/>
    <property type="evidence" value="ECO:0007669"/>
    <property type="project" value="UniProtKB-EC"/>
</dbReference>
<dbReference type="RefSeq" id="WP_055657289.1">
    <property type="nucleotide sequence ID" value="NZ_CXST01000002.1"/>
</dbReference>
<evidence type="ECO:0000259" key="3">
    <source>
        <dbReference type="SMART" id="SM00903"/>
    </source>
</evidence>
<dbReference type="Pfam" id="PF01613">
    <property type="entry name" value="Flavin_Reduct"/>
    <property type="match status" value="1"/>
</dbReference>
<dbReference type="STRING" id="187304.B0E33_08590"/>
<dbReference type="PANTHER" id="PTHR30466:SF11">
    <property type="entry name" value="FLAVIN-DEPENDENT MONOOXYGENASE, REDUCTASE SUBUNIT HSAB"/>
    <property type="match status" value="1"/>
</dbReference>
<dbReference type="Gene3D" id="2.30.110.10">
    <property type="entry name" value="Electron Transport, Fmn-binding Protein, Chain A"/>
    <property type="match status" value="1"/>
</dbReference>
<dbReference type="PANTHER" id="PTHR30466">
    <property type="entry name" value="FLAVIN REDUCTASE"/>
    <property type="match status" value="1"/>
</dbReference>
<keyword evidence="2 4" id="KW-0560">Oxidoreductase</keyword>
<name>A0A0M6Y4M0_9HYPH</name>
<protein>
    <submittedName>
        <fullName evidence="4">FMN reductase (NADH) RutF</fullName>
        <ecNumber evidence="4">1.5.1.42</ecNumber>
    </submittedName>
</protein>
<organism evidence="4 5">
    <name type="scientific">Roseibium aggregatum</name>
    <dbReference type="NCBI Taxonomy" id="187304"/>
    <lineage>
        <taxon>Bacteria</taxon>
        <taxon>Pseudomonadati</taxon>
        <taxon>Pseudomonadota</taxon>
        <taxon>Alphaproteobacteria</taxon>
        <taxon>Hyphomicrobiales</taxon>
        <taxon>Stappiaceae</taxon>
        <taxon>Roseibium</taxon>
    </lineage>
</organism>
<dbReference type="Proteomes" id="UP000048926">
    <property type="component" value="Unassembled WGS sequence"/>
</dbReference>
<evidence type="ECO:0000313" key="4">
    <source>
        <dbReference type="EMBL" id="CTQ44493.1"/>
    </source>
</evidence>
<dbReference type="OrthoDB" id="9789254at2"/>
<sequence length="161" mass="17203">MNPVPSREFTNAMRALVGNCSVITVGEGEDISGLLVTSAMSLSADPPLVLACVNKASSSWPLLKKYPKFGWSSLGPEHRKLAENFSGFGGVKGAERYAGATWRTAETGALLLEDAPAAFDCEVEEMIDRATHSIVIGKVRAIRQSQSSGALVYWNGAFQPL</sequence>
<comment type="similarity">
    <text evidence="1">Belongs to the non-flavoprotein flavin reductase family.</text>
</comment>
<dbReference type="InterPro" id="IPR012349">
    <property type="entry name" value="Split_barrel_FMN-bd"/>
</dbReference>
<keyword evidence="5" id="KW-1185">Reference proteome</keyword>